<dbReference type="PANTHER" id="PTHR43630">
    <property type="entry name" value="POLY-BETA-1,6-N-ACETYL-D-GLUCOSAMINE SYNTHASE"/>
    <property type="match status" value="1"/>
</dbReference>
<comment type="caution">
    <text evidence="6">The sequence shown here is derived from an EMBL/GenBank/DDBJ whole genome shotgun (WGS) entry which is preliminary data.</text>
</comment>
<feature type="domain" description="Glycosyltransferase 2-like" evidence="5">
    <location>
        <begin position="44"/>
        <end position="210"/>
    </location>
</feature>
<dbReference type="InterPro" id="IPR029044">
    <property type="entry name" value="Nucleotide-diphossugar_trans"/>
</dbReference>
<evidence type="ECO:0000256" key="2">
    <source>
        <dbReference type="ARBA" id="ARBA00022676"/>
    </source>
</evidence>
<proteinExistence type="inferred from homology"/>
<dbReference type="OrthoDB" id="9805625at2"/>
<evidence type="ECO:0000256" key="1">
    <source>
        <dbReference type="ARBA" id="ARBA00006739"/>
    </source>
</evidence>
<keyword evidence="4" id="KW-1133">Transmembrane helix</keyword>
<dbReference type="Proteomes" id="UP000277579">
    <property type="component" value="Unassembled WGS sequence"/>
</dbReference>
<dbReference type="SUPFAM" id="SSF53448">
    <property type="entry name" value="Nucleotide-diphospho-sugar transferases"/>
    <property type="match status" value="1"/>
</dbReference>
<evidence type="ECO:0000256" key="3">
    <source>
        <dbReference type="ARBA" id="ARBA00022679"/>
    </source>
</evidence>
<dbReference type="PANTHER" id="PTHR43630:SF1">
    <property type="entry name" value="POLY-BETA-1,6-N-ACETYL-D-GLUCOSAMINE SYNTHASE"/>
    <property type="match status" value="1"/>
</dbReference>
<dbReference type="Gene3D" id="3.90.550.10">
    <property type="entry name" value="Spore Coat Polysaccharide Biosynthesis Protein SpsA, Chain A"/>
    <property type="match status" value="1"/>
</dbReference>
<dbReference type="EMBL" id="RBLC01000001">
    <property type="protein sequence ID" value="RKS26721.1"/>
    <property type="molecule type" value="Genomic_DNA"/>
</dbReference>
<evidence type="ECO:0000259" key="5">
    <source>
        <dbReference type="Pfam" id="PF00535"/>
    </source>
</evidence>
<dbReference type="RefSeq" id="WP_121376018.1">
    <property type="nucleotide sequence ID" value="NZ_RBLC01000001.1"/>
</dbReference>
<evidence type="ECO:0000313" key="7">
    <source>
        <dbReference type="Proteomes" id="UP000277579"/>
    </source>
</evidence>
<sequence length="373" mass="42384">MEIIAFVFFGIVGIYSIFILWLAYWFRRVTVSKNQAPEPKTNFSIIVPFRNEADRLPELLHSFTQLNYPRTQFEIIFVNDSSTDDSVSVIQNFPALSFHFQIIDNLRKSGSPKKDAISTAINSINNEWIITTDADCFVNPDWLTAIDSYIQNHELSMIAGAVAFSAEDSFLHQFQQIDLMSLQGATIGSFGIGKAFMCNGANLAYKKELFLDLNGFDGNNGIASGDDVFLLQKAVAKHPEKVHYLKSEANIVLTKPLDEWKLVFHQRVRWASKATSYQSLFGKILALVVFGGNLAIVLGLLLTLAHLFSFWTWYLLFAVKIFVDFSLLYQTGKFLQPKSVKFFLISNLVYPFFSVAVALYSLFGRYEWKGRKF</sequence>
<keyword evidence="4" id="KW-0472">Membrane</keyword>
<feature type="transmembrane region" description="Helical" evidence="4">
    <location>
        <begin position="342"/>
        <end position="363"/>
    </location>
</feature>
<organism evidence="6 7">
    <name type="scientific">Flavobacterium endophyticum</name>
    <dbReference type="NCBI Taxonomy" id="1540163"/>
    <lineage>
        <taxon>Bacteria</taxon>
        <taxon>Pseudomonadati</taxon>
        <taxon>Bacteroidota</taxon>
        <taxon>Flavobacteriia</taxon>
        <taxon>Flavobacteriales</taxon>
        <taxon>Flavobacteriaceae</taxon>
        <taxon>Flavobacterium</taxon>
    </lineage>
</organism>
<keyword evidence="3 6" id="KW-0808">Transferase</keyword>
<feature type="transmembrane region" description="Helical" evidence="4">
    <location>
        <begin position="311"/>
        <end position="330"/>
    </location>
</feature>
<comment type="similarity">
    <text evidence="1">Belongs to the glycosyltransferase 2 family.</text>
</comment>
<dbReference type="Pfam" id="PF00535">
    <property type="entry name" value="Glycos_transf_2"/>
    <property type="match status" value="1"/>
</dbReference>
<protein>
    <submittedName>
        <fullName evidence="6">Cellulose synthase/poly-beta-1,6-N-acetylglucosamine synthase-like glycosyltransferase</fullName>
    </submittedName>
</protein>
<keyword evidence="2" id="KW-0328">Glycosyltransferase</keyword>
<name>A0A495ML90_9FLAO</name>
<dbReference type="InterPro" id="IPR001173">
    <property type="entry name" value="Glyco_trans_2-like"/>
</dbReference>
<evidence type="ECO:0000256" key="4">
    <source>
        <dbReference type="SAM" id="Phobius"/>
    </source>
</evidence>
<dbReference type="GO" id="GO:0016757">
    <property type="term" value="F:glycosyltransferase activity"/>
    <property type="evidence" value="ECO:0007669"/>
    <property type="project" value="UniProtKB-KW"/>
</dbReference>
<keyword evidence="4" id="KW-0812">Transmembrane</keyword>
<reference evidence="6 7" key="1">
    <citation type="submission" date="2018-10" db="EMBL/GenBank/DDBJ databases">
        <title>Genomic Encyclopedia of Archaeal and Bacterial Type Strains, Phase II (KMG-II): from individual species to whole genera.</title>
        <authorList>
            <person name="Goeker M."/>
        </authorList>
    </citation>
    <scope>NUCLEOTIDE SEQUENCE [LARGE SCALE GENOMIC DNA]</scope>
    <source>
        <strain evidence="6 7">DSM 29537</strain>
    </source>
</reference>
<dbReference type="CDD" id="cd04192">
    <property type="entry name" value="GT_2_like_e"/>
    <property type="match status" value="1"/>
</dbReference>
<dbReference type="AlphaFoldDB" id="A0A495ML90"/>
<gene>
    <name evidence="6" type="ORF">CLV94_1789</name>
</gene>
<keyword evidence="7" id="KW-1185">Reference proteome</keyword>
<accession>A0A495ML90</accession>
<evidence type="ECO:0000313" key="6">
    <source>
        <dbReference type="EMBL" id="RKS26721.1"/>
    </source>
</evidence>
<feature type="transmembrane region" description="Helical" evidence="4">
    <location>
        <begin position="284"/>
        <end position="305"/>
    </location>
</feature>
<feature type="transmembrane region" description="Helical" evidence="4">
    <location>
        <begin position="6"/>
        <end position="26"/>
    </location>
</feature>